<keyword evidence="1" id="KW-1133">Transmembrane helix</keyword>
<evidence type="ECO:0000256" key="1">
    <source>
        <dbReference type="SAM" id="Phobius"/>
    </source>
</evidence>
<gene>
    <name evidence="2" type="ORF">JZ786_00565</name>
</gene>
<dbReference type="Proteomes" id="UP000663505">
    <property type="component" value="Chromosome"/>
</dbReference>
<protein>
    <submittedName>
        <fullName evidence="2">Uncharacterized protein</fullName>
    </submittedName>
</protein>
<name>A0A9X7Z9F0_9BACL</name>
<keyword evidence="1" id="KW-0472">Membrane</keyword>
<keyword evidence="1" id="KW-0812">Transmembrane</keyword>
<dbReference type="KEGG" id="afx:JZ786_00565"/>
<reference evidence="2 3" key="1">
    <citation type="submission" date="2021-02" db="EMBL/GenBank/DDBJ databases">
        <title>Alicyclobacillus curvatus sp. nov. and Alicyclobacillus mengziensis sp. nov., two acidophilic bacteria isolated from acid mine drainage.</title>
        <authorList>
            <person name="Huang Y."/>
        </authorList>
    </citation>
    <scope>NUCLEOTIDE SEQUENCE [LARGE SCALE GENOMIC DNA]</scope>
    <source>
        <strain evidence="2 3">S30H14</strain>
    </source>
</reference>
<proteinExistence type="predicted"/>
<feature type="transmembrane region" description="Helical" evidence="1">
    <location>
        <begin position="76"/>
        <end position="95"/>
    </location>
</feature>
<dbReference type="AlphaFoldDB" id="A0A9X7Z9F0"/>
<dbReference type="EMBL" id="CP071182">
    <property type="protein sequence ID" value="QSO49593.1"/>
    <property type="molecule type" value="Genomic_DNA"/>
</dbReference>
<feature type="transmembrane region" description="Helical" evidence="1">
    <location>
        <begin position="40"/>
        <end position="64"/>
    </location>
</feature>
<organism evidence="2 3">
    <name type="scientific">Alicyclobacillus mengziensis</name>
    <dbReference type="NCBI Taxonomy" id="2931921"/>
    <lineage>
        <taxon>Bacteria</taxon>
        <taxon>Bacillati</taxon>
        <taxon>Bacillota</taxon>
        <taxon>Bacilli</taxon>
        <taxon>Bacillales</taxon>
        <taxon>Alicyclobacillaceae</taxon>
        <taxon>Alicyclobacillus</taxon>
    </lineage>
</organism>
<keyword evidence="3" id="KW-1185">Reference proteome</keyword>
<feature type="transmembrane region" description="Helical" evidence="1">
    <location>
        <begin position="6"/>
        <end position="28"/>
    </location>
</feature>
<sequence>MFAGTWRQLVGGLFIGELGGAYVLLSLIGMGHRNDDMQGTALFASGMFGMFTRIIALIIVMVVAEHWRTYFNPYTALVGYLLGFVFVVAGLYGFAKSRDTDS</sequence>
<evidence type="ECO:0000313" key="3">
    <source>
        <dbReference type="Proteomes" id="UP000663505"/>
    </source>
</evidence>
<accession>A0A9X7Z9F0</accession>
<evidence type="ECO:0000313" key="2">
    <source>
        <dbReference type="EMBL" id="QSO49593.1"/>
    </source>
</evidence>